<dbReference type="OrthoDB" id="79662at2"/>
<sequence length="225" mass="25687">MSITARAISLPINVYLKLTPNNQVIPLIEHFNQFLQQKKLLSTYHVKPFILTHPLHITLYLATYEETQISAVIKQTQDLAQKQKNISIATERFHASTSGYVMLALEQNERLQQLSNKTLSQLAELRDQHASTPDWASKDRKRQELFKQWGSPSVMSYYQPHFSVFDPEHLSPKQRATLYQKLQLLIGQFSKVHDVKVKATAYAIGVGIADAQGQIIKELDSFPLS</sequence>
<dbReference type="Gene3D" id="3.90.1140.10">
    <property type="entry name" value="Cyclic phosphodiesterase"/>
    <property type="match status" value="1"/>
</dbReference>
<reference evidence="2" key="1">
    <citation type="submission" date="2014-09" db="EMBL/GenBank/DDBJ databases">
        <authorList>
            <person name="Gomez-Valero L."/>
        </authorList>
    </citation>
    <scope>NUCLEOTIDE SEQUENCE [LARGE SCALE GENOMIC DNA]</scope>
    <source>
        <strain evidence="2">ATCC700992</strain>
    </source>
</reference>
<dbReference type="AlphaFoldDB" id="A0A098G8M9"/>
<accession>A0A098G8M9</accession>
<dbReference type="RefSeq" id="WP_045097083.1">
    <property type="nucleotide sequence ID" value="NZ_LN614827.1"/>
</dbReference>
<proteinExistence type="predicted"/>
<dbReference type="HOGENOM" id="CLU_092384_0_0_6"/>
<evidence type="ECO:0000313" key="1">
    <source>
        <dbReference type="EMBL" id="CEG58849.1"/>
    </source>
</evidence>
<evidence type="ECO:0000313" key="2">
    <source>
        <dbReference type="Proteomes" id="UP000032430"/>
    </source>
</evidence>
<gene>
    <name evidence="1" type="ORF">LFA_3517</name>
</gene>
<dbReference type="Pfam" id="PF13563">
    <property type="entry name" value="2_5_RNA_ligase2"/>
    <property type="match status" value="1"/>
</dbReference>
<dbReference type="Proteomes" id="UP000032430">
    <property type="component" value="Chromosome I"/>
</dbReference>
<name>A0A098G8M9_9GAMM</name>
<protein>
    <submittedName>
        <fullName evidence="1">Uncharacterized protein</fullName>
    </submittedName>
</protein>
<dbReference type="SUPFAM" id="SSF55144">
    <property type="entry name" value="LigT-like"/>
    <property type="match status" value="1"/>
</dbReference>
<dbReference type="KEGG" id="lfa:LFA_3517"/>
<keyword evidence="2" id="KW-1185">Reference proteome</keyword>
<dbReference type="EMBL" id="LN614827">
    <property type="protein sequence ID" value="CEG58849.1"/>
    <property type="molecule type" value="Genomic_DNA"/>
</dbReference>
<organism evidence="1 2">
    <name type="scientific">Legionella fallonii LLAP-10</name>
    <dbReference type="NCBI Taxonomy" id="1212491"/>
    <lineage>
        <taxon>Bacteria</taxon>
        <taxon>Pseudomonadati</taxon>
        <taxon>Pseudomonadota</taxon>
        <taxon>Gammaproteobacteria</taxon>
        <taxon>Legionellales</taxon>
        <taxon>Legionellaceae</taxon>
        <taxon>Legionella</taxon>
    </lineage>
</organism>
<dbReference type="InterPro" id="IPR009097">
    <property type="entry name" value="Cyclic_Pdiesterase"/>
</dbReference>